<evidence type="ECO:0000313" key="3">
    <source>
        <dbReference type="Proteomes" id="UP000278746"/>
    </source>
</evidence>
<comment type="caution">
    <text evidence="2">The sequence shown here is derived from an EMBL/GenBank/DDBJ whole genome shotgun (WGS) entry which is preliminary data.</text>
</comment>
<accession>A0A3M7TZD3</accession>
<sequence length="225" mass="26411">MTFQIPGFLYPFLQTGFLVVFGILFFFIAKKLIDGTTTKFKRILVNSIAGLLTIVCFVLFERLYDHYYLYEDLTIFSGKDEEIEISNYNNVLISTDSNLLITSTERTEEKMRWKGKLQNGKAIYLKGTLTMNEADIVTIRELQTEWQKQNPDDFDSHRFYPFYGFFWDVYEDIEEVFLSTVSVLEEDDITISKLSQILTEIKDSKTPESEKELINMSVTDYYIQK</sequence>
<keyword evidence="1" id="KW-0812">Transmembrane</keyword>
<dbReference type="Proteomes" id="UP000278746">
    <property type="component" value="Unassembled WGS sequence"/>
</dbReference>
<dbReference type="AlphaFoldDB" id="A0A3M7TZD3"/>
<dbReference type="EMBL" id="RHIB01000001">
    <property type="protein sequence ID" value="RNA70124.1"/>
    <property type="molecule type" value="Genomic_DNA"/>
</dbReference>
<proteinExistence type="predicted"/>
<gene>
    <name evidence="2" type="ORF">EBO34_09405</name>
</gene>
<evidence type="ECO:0000256" key="1">
    <source>
        <dbReference type="SAM" id="Phobius"/>
    </source>
</evidence>
<keyword evidence="1" id="KW-1133">Transmembrane helix</keyword>
<feature type="transmembrane region" description="Helical" evidence="1">
    <location>
        <begin position="7"/>
        <end position="28"/>
    </location>
</feature>
<protein>
    <submittedName>
        <fullName evidence="2">Uncharacterized protein</fullName>
    </submittedName>
</protein>
<organism evidence="2 3">
    <name type="scientific">Alteribacter keqinensis</name>
    <dbReference type="NCBI Taxonomy" id="2483800"/>
    <lineage>
        <taxon>Bacteria</taxon>
        <taxon>Bacillati</taxon>
        <taxon>Bacillota</taxon>
        <taxon>Bacilli</taxon>
        <taxon>Bacillales</taxon>
        <taxon>Bacillaceae</taxon>
        <taxon>Alteribacter</taxon>
    </lineage>
</organism>
<dbReference type="RefSeq" id="WP_122897634.1">
    <property type="nucleotide sequence ID" value="NZ_RHIB01000001.1"/>
</dbReference>
<reference evidence="2 3" key="1">
    <citation type="submission" date="2018-10" db="EMBL/GenBank/DDBJ databases">
        <title>Bacillus Keqinensis sp. nov., a moderately halophilic bacterium isolated from a saline-alkaline lake.</title>
        <authorList>
            <person name="Wang H."/>
        </authorList>
    </citation>
    <scope>NUCLEOTIDE SEQUENCE [LARGE SCALE GENOMIC DNA]</scope>
    <source>
        <strain evidence="2 3">KQ-3</strain>
    </source>
</reference>
<name>A0A3M7TZD3_9BACI</name>
<keyword evidence="3" id="KW-1185">Reference proteome</keyword>
<feature type="transmembrane region" description="Helical" evidence="1">
    <location>
        <begin position="40"/>
        <end position="60"/>
    </location>
</feature>
<evidence type="ECO:0000313" key="2">
    <source>
        <dbReference type="EMBL" id="RNA70124.1"/>
    </source>
</evidence>
<keyword evidence="1" id="KW-0472">Membrane</keyword>